<organism evidence="2 3">
    <name type="scientific">Halalkalibacter hemicellulosilyticusJCM 9152</name>
    <dbReference type="NCBI Taxonomy" id="1236971"/>
    <lineage>
        <taxon>Bacteria</taxon>
        <taxon>Bacillati</taxon>
        <taxon>Bacillota</taxon>
        <taxon>Bacilli</taxon>
        <taxon>Bacillales</taxon>
        <taxon>Bacillaceae</taxon>
        <taxon>Halalkalibacter</taxon>
    </lineage>
</organism>
<dbReference type="PANTHER" id="PTHR33490">
    <property type="entry name" value="BLR5614 PROTEIN-RELATED"/>
    <property type="match status" value="1"/>
</dbReference>
<dbReference type="STRING" id="1236971.JCM9152_103"/>
<gene>
    <name evidence="2" type="ORF">JCM9152_103</name>
</gene>
<dbReference type="RefSeq" id="WP_035339721.1">
    <property type="nucleotide sequence ID" value="NZ_BAUU01000001.1"/>
</dbReference>
<dbReference type="Pfam" id="PF01841">
    <property type="entry name" value="Transglut_core"/>
    <property type="match status" value="1"/>
</dbReference>
<reference evidence="2" key="1">
    <citation type="journal article" date="2014" name="Genome Announc.">
        <title>Draft Genome Sequences of Three Alkaliphilic Bacillus Strains, Bacillus wakoensis JCM 9140T, Bacillus akibai JCM 9157T, and Bacillus hemicellulosilyticus JCM 9152T.</title>
        <authorList>
            <person name="Yuki M."/>
            <person name="Oshima K."/>
            <person name="Suda W."/>
            <person name="Oshida Y."/>
            <person name="Kitamura K."/>
            <person name="Iida T."/>
            <person name="Hattori M."/>
            <person name="Ohkuma M."/>
        </authorList>
    </citation>
    <scope>NUCLEOTIDE SEQUENCE [LARGE SCALE GENOMIC DNA]</scope>
    <source>
        <strain evidence="2">JCM 9152</strain>
    </source>
</reference>
<dbReference type="OrthoDB" id="5296450at2"/>
<protein>
    <recommendedName>
        <fullName evidence="1">Transglutaminase-like domain-containing protein</fullName>
    </recommendedName>
</protein>
<dbReference type="SUPFAM" id="SSF54001">
    <property type="entry name" value="Cysteine proteinases"/>
    <property type="match status" value="1"/>
</dbReference>
<dbReference type="PANTHER" id="PTHR33490:SF3">
    <property type="entry name" value="CONSERVED INTEGRAL MEMBRANE PROTEIN"/>
    <property type="match status" value="1"/>
</dbReference>
<dbReference type="InterPro" id="IPR038765">
    <property type="entry name" value="Papain-like_cys_pep_sf"/>
</dbReference>
<accession>W4Q9T7</accession>
<dbReference type="Gene3D" id="3.10.620.30">
    <property type="match status" value="1"/>
</dbReference>
<evidence type="ECO:0000313" key="2">
    <source>
        <dbReference type="EMBL" id="GAE28770.1"/>
    </source>
</evidence>
<comment type="caution">
    <text evidence="2">The sequence shown here is derived from an EMBL/GenBank/DDBJ whole genome shotgun (WGS) entry which is preliminary data.</text>
</comment>
<evidence type="ECO:0000259" key="1">
    <source>
        <dbReference type="Pfam" id="PF01841"/>
    </source>
</evidence>
<dbReference type="EMBL" id="BAUU01000001">
    <property type="protein sequence ID" value="GAE28770.1"/>
    <property type="molecule type" value="Genomic_DNA"/>
</dbReference>
<dbReference type="AlphaFoldDB" id="W4Q9T7"/>
<dbReference type="InterPro" id="IPR002931">
    <property type="entry name" value="Transglutaminase-like"/>
</dbReference>
<proteinExistence type="predicted"/>
<evidence type="ECO:0000313" key="3">
    <source>
        <dbReference type="Proteomes" id="UP000018895"/>
    </source>
</evidence>
<name>W4Q9T7_9BACI</name>
<sequence length="202" mass="23173">MNVNPEVSNFDLYVQELDCCNYLHEDIQAKIAELFSSIKSDVEKAKVAFEFVRDEIDHSWDIQATDVTCRASEVLEQKHGMCFAKSNLLAALLRGAGIPTGFCYQRLMLFDTPEEGYSLHGFNAVYLQSLDRWVRIDARGNKKGVQAEFSLGEERLAFPVRREYGEQDDPVIYVRPHARVIAALEDDDNLIELYRNHLPDRL</sequence>
<feature type="domain" description="Transglutaminase-like" evidence="1">
    <location>
        <begin position="34"/>
        <end position="138"/>
    </location>
</feature>
<dbReference type="Proteomes" id="UP000018895">
    <property type="component" value="Unassembled WGS sequence"/>
</dbReference>
<keyword evidence="3" id="KW-1185">Reference proteome</keyword>